<dbReference type="InterPro" id="IPR054722">
    <property type="entry name" value="PolX-like_BBD"/>
</dbReference>
<proteinExistence type="predicted"/>
<accession>A0ABQ5EYM3</accession>
<keyword evidence="1" id="KW-0175">Coiled coil</keyword>
<evidence type="ECO:0000313" key="4">
    <source>
        <dbReference type="EMBL" id="GJT55672.1"/>
    </source>
</evidence>
<dbReference type="Pfam" id="PF22936">
    <property type="entry name" value="Pol_BBD"/>
    <property type="match status" value="1"/>
</dbReference>
<evidence type="ECO:0000256" key="1">
    <source>
        <dbReference type="SAM" id="Coils"/>
    </source>
</evidence>
<feature type="region of interest" description="Disordered" evidence="2">
    <location>
        <begin position="229"/>
        <end position="248"/>
    </location>
</feature>
<dbReference type="EMBL" id="BQNB010016778">
    <property type="protein sequence ID" value="GJT55672.1"/>
    <property type="molecule type" value="Genomic_DNA"/>
</dbReference>
<sequence>METFATVPKDIQKWITAEGEVVQIILTRIDNDIYSTVDACPNAIEMWKAIKRLKQGKAIVNSYPPTYDPEPGVVADDATSSKEKEINKLMALISMSFKKIYKPTNNNLRTSSNTRNLNVDNTPRSSRGTGNWACSKGMSEAKKAKGFILSQRKDDVVQELEAHYMYMAKIQEVTPNTTDNSGPIFDAEPLEKVHNYDDDYNVFSNERQHPEKPESVNDTYLIEQGDTNITHESSDMSNNAEEDDQDDQMLKKERELLASLIEQMKIEIDASKQNNKALESSKKALREANTFLQSELTRYQDTDFVKNAHEKCATAFGLLKEQKVKSEKSFSAYTEKILILNKKISEMENELSAHKRTISKISFQKDEEEKLVEIILFIIDSGCSKHMTRNLKLLCNFMEKFLGTAKFGNDQFAPILGYEDLVQGNITIKRVTTLKGSITTYSPLVNFVM</sequence>
<protein>
    <recommendedName>
        <fullName evidence="3">Retrovirus-related Pol polyprotein from transposon TNT 1-94-like beta-barrel domain-containing protein</fullName>
    </recommendedName>
</protein>
<keyword evidence="5" id="KW-1185">Reference proteome</keyword>
<feature type="coiled-coil region" evidence="1">
    <location>
        <begin position="261"/>
        <end position="302"/>
    </location>
</feature>
<comment type="caution">
    <text evidence="4">The sequence shown here is derived from an EMBL/GenBank/DDBJ whole genome shotgun (WGS) entry which is preliminary data.</text>
</comment>
<feature type="compositionally biased region" description="Polar residues" evidence="2">
    <location>
        <begin position="229"/>
        <end position="239"/>
    </location>
</feature>
<evidence type="ECO:0000313" key="5">
    <source>
        <dbReference type="Proteomes" id="UP001151760"/>
    </source>
</evidence>
<dbReference type="Proteomes" id="UP001151760">
    <property type="component" value="Unassembled WGS sequence"/>
</dbReference>
<feature type="coiled-coil region" evidence="1">
    <location>
        <begin position="330"/>
        <end position="357"/>
    </location>
</feature>
<organism evidence="4 5">
    <name type="scientific">Tanacetum coccineum</name>
    <dbReference type="NCBI Taxonomy" id="301880"/>
    <lineage>
        <taxon>Eukaryota</taxon>
        <taxon>Viridiplantae</taxon>
        <taxon>Streptophyta</taxon>
        <taxon>Embryophyta</taxon>
        <taxon>Tracheophyta</taxon>
        <taxon>Spermatophyta</taxon>
        <taxon>Magnoliopsida</taxon>
        <taxon>eudicotyledons</taxon>
        <taxon>Gunneridae</taxon>
        <taxon>Pentapetalae</taxon>
        <taxon>asterids</taxon>
        <taxon>campanulids</taxon>
        <taxon>Asterales</taxon>
        <taxon>Asteraceae</taxon>
        <taxon>Asteroideae</taxon>
        <taxon>Anthemideae</taxon>
        <taxon>Anthemidinae</taxon>
        <taxon>Tanacetum</taxon>
    </lineage>
</organism>
<feature type="compositionally biased region" description="Low complexity" evidence="2">
    <location>
        <begin position="107"/>
        <end position="118"/>
    </location>
</feature>
<feature type="region of interest" description="Disordered" evidence="2">
    <location>
        <begin position="107"/>
        <end position="134"/>
    </location>
</feature>
<gene>
    <name evidence="4" type="ORF">Tco_0990726</name>
</gene>
<reference evidence="4" key="1">
    <citation type="journal article" date="2022" name="Int. J. Mol. Sci.">
        <title>Draft Genome of Tanacetum Coccineum: Genomic Comparison of Closely Related Tanacetum-Family Plants.</title>
        <authorList>
            <person name="Yamashiro T."/>
            <person name="Shiraishi A."/>
            <person name="Nakayama K."/>
            <person name="Satake H."/>
        </authorList>
    </citation>
    <scope>NUCLEOTIDE SEQUENCE</scope>
</reference>
<evidence type="ECO:0000256" key="2">
    <source>
        <dbReference type="SAM" id="MobiDB-lite"/>
    </source>
</evidence>
<reference evidence="4" key="2">
    <citation type="submission" date="2022-01" db="EMBL/GenBank/DDBJ databases">
        <authorList>
            <person name="Yamashiro T."/>
            <person name="Shiraishi A."/>
            <person name="Satake H."/>
            <person name="Nakayama K."/>
        </authorList>
    </citation>
    <scope>NUCLEOTIDE SEQUENCE</scope>
</reference>
<name>A0ABQ5EYM3_9ASTR</name>
<feature type="compositionally biased region" description="Polar residues" evidence="2">
    <location>
        <begin position="119"/>
        <end position="129"/>
    </location>
</feature>
<feature type="domain" description="Retrovirus-related Pol polyprotein from transposon TNT 1-94-like beta-barrel" evidence="3">
    <location>
        <begin position="377"/>
        <end position="420"/>
    </location>
</feature>
<evidence type="ECO:0000259" key="3">
    <source>
        <dbReference type="Pfam" id="PF22936"/>
    </source>
</evidence>